<evidence type="ECO:0000313" key="6">
    <source>
        <dbReference type="EMBL" id="SUN27275.1"/>
    </source>
</evidence>
<evidence type="ECO:0000313" key="8">
    <source>
        <dbReference type="Proteomes" id="UP000254076"/>
    </source>
</evidence>
<reference evidence="4 7" key="1">
    <citation type="journal article" date="2015" name="PLoS ONE">
        <title>Genomic analysis reveals the molecular basis for capsule loss in the group B streptococcus population.</title>
        <authorList>
            <consortium name="DEVANI Consortium"/>
            <person name="Rosini R."/>
            <person name="Campisi E."/>
            <person name="De Chiara M."/>
            <person name="Tettelin H."/>
            <person name="Rinaudo D."/>
            <person name="Toniolo C."/>
            <person name="Metruccio M."/>
            <person name="Guidotti S."/>
            <person name="Sorensen U.B."/>
            <person name="Kilian M."/>
            <person name="Ramirez M."/>
            <person name="Janulczyk R."/>
            <person name="Donati C."/>
            <person name="Grandi G."/>
            <person name="Margarit I."/>
        </authorList>
    </citation>
    <scope>NUCLEOTIDE SEQUENCE [LARGE SCALE GENOMIC DNA]</scope>
    <source>
        <strain evidence="4 7">DK-B-USS-215</strain>
    </source>
</reference>
<evidence type="ECO:0000259" key="3">
    <source>
        <dbReference type="Pfam" id="PF02517"/>
    </source>
</evidence>
<dbReference type="PANTHER" id="PTHR39430:SF1">
    <property type="entry name" value="PROTEASE"/>
    <property type="match status" value="1"/>
</dbReference>
<feature type="transmembrane region" description="Helical" evidence="2">
    <location>
        <begin position="187"/>
        <end position="208"/>
    </location>
</feature>
<feature type="transmembrane region" description="Helical" evidence="2">
    <location>
        <begin position="100"/>
        <end position="120"/>
    </location>
</feature>
<dbReference type="PANTHER" id="PTHR39430">
    <property type="entry name" value="MEMBRANE-ASSOCIATED PROTEASE-RELATED"/>
    <property type="match status" value="1"/>
</dbReference>
<feature type="transmembrane region" description="Helical" evidence="2">
    <location>
        <begin position="126"/>
        <end position="145"/>
    </location>
</feature>
<dbReference type="EMBL" id="LBKL01000078">
    <property type="protein sequence ID" value="KLL37203.1"/>
    <property type="molecule type" value="Genomic_DNA"/>
</dbReference>
<name>A0A076Z298_STRAG</name>
<protein>
    <submittedName>
        <fullName evidence="4">CAAX protease</fullName>
    </submittedName>
    <submittedName>
        <fullName evidence="5">Protease, putative</fullName>
    </submittedName>
</protein>
<accession>A0A076Z298</accession>
<keyword evidence="2" id="KW-1133">Transmembrane helix</keyword>
<dbReference type="Pfam" id="PF02517">
    <property type="entry name" value="Rce1-like"/>
    <property type="match status" value="1"/>
</dbReference>
<evidence type="ECO:0000313" key="4">
    <source>
        <dbReference type="EMBL" id="KLL37203.1"/>
    </source>
</evidence>
<dbReference type="Proteomes" id="UP000255140">
    <property type="component" value="Unassembled WGS sequence"/>
</dbReference>
<dbReference type="EMBL" id="UHEW01000005">
    <property type="protein sequence ID" value="SUN27275.1"/>
    <property type="molecule type" value="Genomic_DNA"/>
</dbReference>
<dbReference type="GO" id="GO:0006508">
    <property type="term" value="P:proteolysis"/>
    <property type="evidence" value="ECO:0007669"/>
    <property type="project" value="UniProtKB-KW"/>
</dbReference>
<feature type="transmembrane region" description="Helical" evidence="2">
    <location>
        <begin position="262"/>
        <end position="283"/>
    </location>
</feature>
<dbReference type="Proteomes" id="UP000254076">
    <property type="component" value="Unassembled WGS sequence"/>
</dbReference>
<evidence type="ECO:0000313" key="5">
    <source>
        <dbReference type="EMBL" id="SUN13712.1"/>
    </source>
</evidence>
<keyword evidence="4" id="KW-0378">Hydrolase</keyword>
<comment type="caution">
    <text evidence="4">The sequence shown here is derived from an EMBL/GenBank/DDBJ whole genome shotgun (WGS) entry which is preliminary data.</text>
</comment>
<dbReference type="InterPro" id="IPR003675">
    <property type="entry name" value="Rce1/LyrA-like_dom"/>
</dbReference>
<sequence length="292" mass="33212">MELIFRIFEMKKTLYITNKLFFANWFVPVIGAVLIQVIGIIVSRRLVVKLLPDDYKFNLYIALLLFVPILASILLFLIYFQKRDFTSLGFTKDNNVLTTISGFITGSLLMFFIYICHWLSGFVEISSSNSFSFGPFFFLFLAYFIQSLTEEILFRGYVMTTVTKFKGSFAGVLCNSMLFSFIHFRNYGITAIALFNLFLLGIIFSILFNMTKNILFVTGVHTTWNFTMGCVLGNKVSGGYSPVSLFRITENSSFALWNGGDFGFEGGVLCSLILVGCLAYFSLERVRVSVRY</sequence>
<dbReference type="AlphaFoldDB" id="A0A076Z298"/>
<feature type="transmembrane region" description="Helical" evidence="2">
    <location>
        <begin position="57"/>
        <end position="80"/>
    </location>
</feature>
<reference evidence="8 9" key="2">
    <citation type="submission" date="2018-06" db="EMBL/GenBank/DDBJ databases">
        <authorList>
            <consortium name="Pathogen Informatics"/>
            <person name="Doyle S."/>
        </authorList>
    </citation>
    <scope>NUCLEOTIDE SEQUENCE [LARGE SCALE GENOMIC DNA]</scope>
    <source>
        <strain evidence="5 8">NCTC8185</strain>
        <strain evidence="6 9">NCTC9828</strain>
    </source>
</reference>
<keyword evidence="4" id="KW-0645">Protease</keyword>
<evidence type="ECO:0000313" key="7">
    <source>
        <dbReference type="Proteomes" id="UP000035346"/>
    </source>
</evidence>
<dbReference type="RefSeq" id="WP_000420130.1">
    <property type="nucleotide sequence ID" value="NZ_CGHZ01000009.1"/>
</dbReference>
<comment type="similarity">
    <text evidence="1">Belongs to the UPF0177 family.</text>
</comment>
<evidence type="ECO:0000313" key="9">
    <source>
        <dbReference type="Proteomes" id="UP000255140"/>
    </source>
</evidence>
<dbReference type="EMBL" id="UHEQ01000004">
    <property type="protein sequence ID" value="SUN13712.1"/>
    <property type="molecule type" value="Genomic_DNA"/>
</dbReference>
<feature type="domain" description="CAAX prenyl protease 2/Lysostaphin resistance protein A-like" evidence="3">
    <location>
        <begin position="134"/>
        <end position="226"/>
    </location>
</feature>
<proteinExistence type="inferred from homology"/>
<evidence type="ECO:0000256" key="2">
    <source>
        <dbReference type="SAM" id="Phobius"/>
    </source>
</evidence>
<dbReference type="Proteomes" id="UP000035346">
    <property type="component" value="Unassembled WGS sequence"/>
</dbReference>
<keyword evidence="2" id="KW-0472">Membrane</keyword>
<evidence type="ECO:0000256" key="1">
    <source>
        <dbReference type="ARBA" id="ARBA00009067"/>
    </source>
</evidence>
<gene>
    <name evidence="5" type="ORF">NCTC8185_00941</name>
    <name evidence="6" type="ORF">NCTC9828_00225</name>
    <name evidence="4" type="ORF">WA04_07745</name>
</gene>
<organism evidence="4 7">
    <name type="scientific">Streptococcus agalactiae</name>
    <dbReference type="NCBI Taxonomy" id="1311"/>
    <lineage>
        <taxon>Bacteria</taxon>
        <taxon>Bacillati</taxon>
        <taxon>Bacillota</taxon>
        <taxon>Bacilli</taxon>
        <taxon>Lactobacillales</taxon>
        <taxon>Streptococcaceae</taxon>
        <taxon>Streptococcus</taxon>
    </lineage>
</organism>
<dbReference type="GO" id="GO:0004175">
    <property type="term" value="F:endopeptidase activity"/>
    <property type="evidence" value="ECO:0007669"/>
    <property type="project" value="UniProtKB-ARBA"/>
</dbReference>
<dbReference type="GO" id="GO:0080120">
    <property type="term" value="P:CAAX-box protein maturation"/>
    <property type="evidence" value="ECO:0007669"/>
    <property type="project" value="UniProtKB-ARBA"/>
</dbReference>
<keyword evidence="2" id="KW-0812">Transmembrane</keyword>
<feature type="transmembrane region" description="Helical" evidence="2">
    <location>
        <begin position="21"/>
        <end position="42"/>
    </location>
</feature>